<organism evidence="1 2">
    <name type="scientific">Sphingobacterium alimentarium</name>
    <dbReference type="NCBI Taxonomy" id="797292"/>
    <lineage>
        <taxon>Bacteria</taxon>
        <taxon>Pseudomonadati</taxon>
        <taxon>Bacteroidota</taxon>
        <taxon>Sphingobacteriia</taxon>
        <taxon>Sphingobacteriales</taxon>
        <taxon>Sphingobacteriaceae</taxon>
        <taxon>Sphingobacterium</taxon>
    </lineage>
</organism>
<dbReference type="EMBL" id="SMBZ01000047">
    <property type="protein sequence ID" value="TCV08201.1"/>
    <property type="molecule type" value="Genomic_DNA"/>
</dbReference>
<protein>
    <submittedName>
        <fullName evidence="1">Uncharacterized protein</fullName>
    </submittedName>
</protein>
<sequence length="112" mass="12031">MTKYVYFLSRLYFPAPVTARAKKMNSNSKGWDAAAKVSPLARCEINAINMVNASTKAEGRMNNPIIIKSAPTHSAATAAKPQKEGAKVIPILYIAALTFSQLDGPIINLGIP</sequence>
<keyword evidence="2" id="KW-1185">Reference proteome</keyword>
<comment type="caution">
    <text evidence="1">The sequence shown here is derived from an EMBL/GenBank/DDBJ whole genome shotgun (WGS) entry which is preliminary data.</text>
</comment>
<dbReference type="Proteomes" id="UP000295197">
    <property type="component" value="Unassembled WGS sequence"/>
</dbReference>
<proteinExistence type="predicted"/>
<reference evidence="1 2" key="1">
    <citation type="submission" date="2019-03" db="EMBL/GenBank/DDBJ databases">
        <title>Genomic Encyclopedia of Type Strains, Phase IV (KMG-IV): sequencing the most valuable type-strain genomes for metagenomic binning, comparative biology and taxonomic classification.</title>
        <authorList>
            <person name="Goeker M."/>
        </authorList>
    </citation>
    <scope>NUCLEOTIDE SEQUENCE [LARGE SCALE GENOMIC DNA]</scope>
    <source>
        <strain evidence="1 2">DSM 22362</strain>
    </source>
</reference>
<evidence type="ECO:0000313" key="2">
    <source>
        <dbReference type="Proteomes" id="UP000295197"/>
    </source>
</evidence>
<gene>
    <name evidence="1" type="ORF">EDC17_10472</name>
</gene>
<dbReference type="AlphaFoldDB" id="A0A4V2VTP9"/>
<name>A0A4V2VTP9_9SPHI</name>
<accession>A0A4V2VTP9</accession>
<evidence type="ECO:0000313" key="1">
    <source>
        <dbReference type="EMBL" id="TCV08201.1"/>
    </source>
</evidence>